<comment type="caution">
    <text evidence="1">The sequence shown here is derived from an EMBL/GenBank/DDBJ whole genome shotgun (WGS) entry which is preliminary data.</text>
</comment>
<gene>
    <name evidence="1" type="ORF">F2Y86_09550</name>
</gene>
<evidence type="ECO:0000313" key="2">
    <source>
        <dbReference type="Proteomes" id="UP000325055"/>
    </source>
</evidence>
<dbReference type="Gene3D" id="3.20.20.105">
    <property type="entry name" value="Queuine tRNA-ribosyltransferase-like"/>
    <property type="match status" value="1"/>
</dbReference>
<dbReference type="GO" id="GO:0006400">
    <property type="term" value="P:tRNA modification"/>
    <property type="evidence" value="ECO:0007669"/>
    <property type="project" value="InterPro"/>
</dbReference>
<reference evidence="1 2" key="1">
    <citation type="journal article" date="2019" name="Nat. Med.">
        <title>A library of human gut bacterial isolates paired with longitudinal multiomics data enables mechanistic microbiome research.</title>
        <authorList>
            <person name="Poyet M."/>
            <person name="Groussin M."/>
            <person name="Gibbons S.M."/>
            <person name="Avila-Pacheco J."/>
            <person name="Jiang X."/>
            <person name="Kearney S.M."/>
            <person name="Perrotta A.R."/>
            <person name="Berdy B."/>
            <person name="Zhao S."/>
            <person name="Lieberman T.D."/>
            <person name="Swanson P.K."/>
            <person name="Smith M."/>
            <person name="Roesemann S."/>
            <person name="Alexander J.E."/>
            <person name="Rich S.A."/>
            <person name="Livny J."/>
            <person name="Vlamakis H."/>
            <person name="Clish C."/>
            <person name="Bullock K."/>
            <person name="Deik A."/>
            <person name="Scott J."/>
            <person name="Pierce K.A."/>
            <person name="Xavier R.J."/>
            <person name="Alm E.J."/>
        </authorList>
    </citation>
    <scope>NUCLEOTIDE SEQUENCE [LARGE SCALE GENOMIC DNA]</scope>
    <source>
        <strain evidence="1 2">BIOML-A7</strain>
    </source>
</reference>
<accession>A0A5M6ACH3</accession>
<proteinExistence type="predicted"/>
<dbReference type="AlphaFoldDB" id="A0A5M6ACH3"/>
<dbReference type="InterPro" id="IPR036511">
    <property type="entry name" value="TGT-like_sf"/>
</dbReference>
<dbReference type="SUPFAM" id="SSF51713">
    <property type="entry name" value="tRNA-guanine transglycosylase"/>
    <property type="match status" value="1"/>
</dbReference>
<dbReference type="Proteomes" id="UP000325055">
    <property type="component" value="Unassembled WGS sequence"/>
</dbReference>
<evidence type="ECO:0000313" key="1">
    <source>
        <dbReference type="EMBL" id="KAA5409389.1"/>
    </source>
</evidence>
<protein>
    <submittedName>
        <fullName evidence="1">Uncharacterized protein</fullName>
    </submittedName>
</protein>
<dbReference type="EMBL" id="VVYW01000007">
    <property type="protein sequence ID" value="KAA5409389.1"/>
    <property type="molecule type" value="Genomic_DNA"/>
</dbReference>
<name>A0A5M6ACH3_9BACE</name>
<dbReference type="RefSeq" id="WP_149949685.1">
    <property type="nucleotide sequence ID" value="NZ_RCXI01000007.1"/>
</dbReference>
<organism evidence="1 2">
    <name type="scientific">Bacteroides cellulosilyticus</name>
    <dbReference type="NCBI Taxonomy" id="246787"/>
    <lineage>
        <taxon>Bacteria</taxon>
        <taxon>Pseudomonadati</taxon>
        <taxon>Bacteroidota</taxon>
        <taxon>Bacteroidia</taxon>
        <taxon>Bacteroidales</taxon>
        <taxon>Bacteroidaceae</taxon>
        <taxon>Bacteroides</taxon>
    </lineage>
</organism>
<sequence>MPKEAQKKSIKGGWLVSKLTQEICKRTEKPVHILGAGNIYTLPFMINAGASSSDCHSAWRRSSDGGFEKAKILIPLLDKDLNFMNDNRSLEYVKVQDAVKGGYNFDVDIDLISKLYQQQGVDKEAFYCGEILTFYSAMVQYDRIIRYCEQNPDYIAKLCKTPDAKFSADYRILADLLL</sequence>